<feature type="compositionally biased region" description="Polar residues" evidence="1">
    <location>
        <begin position="44"/>
        <end position="62"/>
    </location>
</feature>
<proteinExistence type="predicted"/>
<dbReference type="OrthoDB" id="3252135at2759"/>
<evidence type="ECO:0000313" key="3">
    <source>
        <dbReference type="Proteomes" id="UP000703269"/>
    </source>
</evidence>
<reference evidence="2 3" key="1">
    <citation type="submission" date="2021-08" db="EMBL/GenBank/DDBJ databases">
        <title>Draft Genome Sequence of Phanerochaete sordida strain YK-624.</title>
        <authorList>
            <person name="Mori T."/>
            <person name="Dohra H."/>
            <person name="Suzuki T."/>
            <person name="Kawagishi H."/>
            <person name="Hirai H."/>
        </authorList>
    </citation>
    <scope>NUCLEOTIDE SEQUENCE [LARGE SCALE GENOMIC DNA]</scope>
    <source>
        <strain evidence="2 3">YK-624</strain>
    </source>
</reference>
<name>A0A9P3GNV7_9APHY</name>
<protein>
    <submittedName>
        <fullName evidence="2">Uncharacterized protein</fullName>
    </submittedName>
</protein>
<sequence length="475" mass="52675">MRHPYDAVQWLRHSLSTDALESWLQLTPEVEVAPQPPLTIPTLYRTSSCQPSLPSDRTSGESLRSKTCEPPIAYEDSRGHFVKHSRWATVLLCGQDTDLPEPEYTNGATIEGILAVPRPSGMLSLQIKVEGSIRLDETAGSGSFESEIVNDLVYEWEAEHKAPFPSEVSFRYTLPTHFMHYFTGERFHLPPSYRVHLEGVPGLKVNISYAVVVYITQTRCKANWWRKSTRLSIPFTYKELSRPTLAGPFVGTLTKSPTIPRTVFQYTVESLSGSGNDIKVELYLAHSQICSLHEPIPFCVTFFAPEEVLRKYTAFRTSPESFHPLASPDGDADGPARGQLFSCFLPTSPVRLNLYRRTQVDVHAAGMRTAAACLARARSDIAATKLLASGVVYNANRDTSSASWSGHILVPRSVGCGGFVARGIRVTDCLVLTLAHPAALRSEYAEFYKSVPIRLTTEAYDASDDVLTISDWSDP</sequence>
<dbReference type="EMBL" id="BPQB01000098">
    <property type="protein sequence ID" value="GJE98972.1"/>
    <property type="molecule type" value="Genomic_DNA"/>
</dbReference>
<evidence type="ECO:0000313" key="2">
    <source>
        <dbReference type="EMBL" id="GJE98972.1"/>
    </source>
</evidence>
<evidence type="ECO:0000256" key="1">
    <source>
        <dbReference type="SAM" id="MobiDB-lite"/>
    </source>
</evidence>
<dbReference type="AlphaFoldDB" id="A0A9P3GNV7"/>
<comment type="caution">
    <text evidence="2">The sequence shown here is derived from an EMBL/GenBank/DDBJ whole genome shotgun (WGS) entry which is preliminary data.</text>
</comment>
<keyword evidence="3" id="KW-1185">Reference proteome</keyword>
<accession>A0A9P3GNV7</accession>
<feature type="region of interest" description="Disordered" evidence="1">
    <location>
        <begin position="43"/>
        <end position="67"/>
    </location>
</feature>
<organism evidence="2 3">
    <name type="scientific">Phanerochaete sordida</name>
    <dbReference type="NCBI Taxonomy" id="48140"/>
    <lineage>
        <taxon>Eukaryota</taxon>
        <taxon>Fungi</taxon>
        <taxon>Dikarya</taxon>
        <taxon>Basidiomycota</taxon>
        <taxon>Agaricomycotina</taxon>
        <taxon>Agaricomycetes</taxon>
        <taxon>Polyporales</taxon>
        <taxon>Phanerochaetaceae</taxon>
        <taxon>Phanerochaete</taxon>
    </lineage>
</organism>
<gene>
    <name evidence="2" type="ORF">PsYK624_152100</name>
</gene>
<dbReference type="Proteomes" id="UP000703269">
    <property type="component" value="Unassembled WGS sequence"/>
</dbReference>